<evidence type="ECO:0000313" key="2">
    <source>
        <dbReference type="Proteomes" id="UP001501444"/>
    </source>
</evidence>
<dbReference type="Proteomes" id="UP001501444">
    <property type="component" value="Unassembled WGS sequence"/>
</dbReference>
<name>A0ABP5SHA6_9ACTN</name>
<gene>
    <name evidence="1" type="ORF">GCM10010170_009730</name>
</gene>
<proteinExistence type="predicted"/>
<dbReference type="RefSeq" id="WP_344610995.1">
    <property type="nucleotide sequence ID" value="NZ_BAAARV010000006.1"/>
</dbReference>
<protein>
    <submittedName>
        <fullName evidence="1">Uncharacterized protein</fullName>
    </submittedName>
</protein>
<keyword evidence="2" id="KW-1185">Reference proteome</keyword>
<organism evidence="1 2">
    <name type="scientific">Dactylosporangium salmoneum</name>
    <dbReference type="NCBI Taxonomy" id="53361"/>
    <lineage>
        <taxon>Bacteria</taxon>
        <taxon>Bacillati</taxon>
        <taxon>Actinomycetota</taxon>
        <taxon>Actinomycetes</taxon>
        <taxon>Micromonosporales</taxon>
        <taxon>Micromonosporaceae</taxon>
        <taxon>Dactylosporangium</taxon>
    </lineage>
</organism>
<reference evidence="2" key="1">
    <citation type="journal article" date="2019" name="Int. J. Syst. Evol. Microbiol.">
        <title>The Global Catalogue of Microorganisms (GCM) 10K type strain sequencing project: providing services to taxonomists for standard genome sequencing and annotation.</title>
        <authorList>
            <consortium name="The Broad Institute Genomics Platform"/>
            <consortium name="The Broad Institute Genome Sequencing Center for Infectious Disease"/>
            <person name="Wu L."/>
            <person name="Ma J."/>
        </authorList>
    </citation>
    <scope>NUCLEOTIDE SEQUENCE [LARGE SCALE GENOMIC DNA]</scope>
    <source>
        <strain evidence="2">JCM 3272</strain>
    </source>
</reference>
<accession>A0ABP5SHA6</accession>
<evidence type="ECO:0000313" key="1">
    <source>
        <dbReference type="EMBL" id="GAA2331298.1"/>
    </source>
</evidence>
<dbReference type="EMBL" id="BAAARV010000006">
    <property type="protein sequence ID" value="GAA2331298.1"/>
    <property type="molecule type" value="Genomic_DNA"/>
</dbReference>
<sequence length="202" mass="21878">MGFWGTLITARAERLPPALEAHGAVVRDHEGARRGDGWRVFGIPDNLLGDSLDPLLGLVAATSSPVLTAYIADSDHGQVIAASPHGDPWGVWLDRQTAYAFERDHHVMSGASRAAARRRARDMIAGFGCPPAKATRHAVDWAAEAGYRVPPAPIRRLLRTARRPGLGGRLRLPSARYEVAEDLYFTLLDHLGLPRAPGSPDD</sequence>
<comment type="caution">
    <text evidence="1">The sequence shown here is derived from an EMBL/GenBank/DDBJ whole genome shotgun (WGS) entry which is preliminary data.</text>
</comment>